<dbReference type="InterPro" id="IPR011706">
    <property type="entry name" value="Cu-oxidase_C"/>
</dbReference>
<dbReference type="GO" id="GO:0016491">
    <property type="term" value="F:oxidoreductase activity"/>
    <property type="evidence" value="ECO:0007669"/>
    <property type="project" value="UniProtKB-KW"/>
</dbReference>
<evidence type="ECO:0000313" key="9">
    <source>
        <dbReference type="Proteomes" id="UP000054481"/>
    </source>
</evidence>
<dbReference type="Proteomes" id="UP000054481">
    <property type="component" value="Unassembled WGS sequence"/>
</dbReference>
<dbReference type="SUPFAM" id="SSF49503">
    <property type="entry name" value="Cupredoxins"/>
    <property type="match status" value="1"/>
</dbReference>
<keyword evidence="4" id="KW-0560">Oxidoreductase</keyword>
<evidence type="ECO:0000256" key="4">
    <source>
        <dbReference type="ARBA" id="ARBA00023002"/>
    </source>
</evidence>
<sequence length="279" mass="31584">MHTPADKGPHTSPTVRIRCFPHRNSRSTAISLDFYAQFNRRVVFHMQHIEGYYNYWTVSNNSWTEDADVPIPHTTPDMPYLVALYQNQTAYLPDYEEARANGGYDKRTGTYPARMGEVIEIVLQQHGAHIDPAIKGEFDGIPGMLATHPWHLHGAPFWDAGGGDGAWTPEKAEAQLAGTQPVRRDTTTVYRYREFTEQGAPSGWRVWRVRVTQPGVWMMHCHTLPHMVQGMQAVWVHGDADEVMRLGKPELQGYLEFGGDAYGNKTHAPRAIHFSELSS</sequence>
<dbReference type="EMBL" id="KQ030526">
    <property type="protein sequence ID" value="KJZ74439.1"/>
    <property type="molecule type" value="Genomic_DNA"/>
</dbReference>
<feature type="domain" description="Plastocyanin-like" evidence="7">
    <location>
        <begin position="86"/>
        <end position="238"/>
    </location>
</feature>
<dbReference type="OrthoDB" id="2121828at2759"/>
<evidence type="ECO:0000256" key="1">
    <source>
        <dbReference type="ARBA" id="ARBA00010609"/>
    </source>
</evidence>
<keyword evidence="5" id="KW-0186">Copper</keyword>
<dbReference type="PANTHER" id="PTHR11709">
    <property type="entry name" value="MULTI-COPPER OXIDASE"/>
    <property type="match status" value="1"/>
</dbReference>
<protein>
    <recommendedName>
        <fullName evidence="7">Plastocyanin-like domain-containing protein</fullName>
    </recommendedName>
</protein>
<dbReference type="Gene3D" id="2.60.40.420">
    <property type="entry name" value="Cupredoxins - blue copper proteins"/>
    <property type="match status" value="1"/>
</dbReference>
<reference evidence="8 9" key="1">
    <citation type="journal article" date="2014" name="Genome Biol. Evol.">
        <title>Comparative genomics and transcriptomics analyses reveal divergent lifestyle features of nematode endoparasitic fungus Hirsutella minnesotensis.</title>
        <authorList>
            <person name="Lai Y."/>
            <person name="Liu K."/>
            <person name="Zhang X."/>
            <person name="Zhang X."/>
            <person name="Li K."/>
            <person name="Wang N."/>
            <person name="Shu C."/>
            <person name="Wu Y."/>
            <person name="Wang C."/>
            <person name="Bushley K.E."/>
            <person name="Xiang M."/>
            <person name="Liu X."/>
        </authorList>
    </citation>
    <scope>NUCLEOTIDE SEQUENCE [LARGE SCALE GENOMIC DNA]</scope>
    <source>
        <strain evidence="8 9">3608</strain>
    </source>
</reference>
<dbReference type="GO" id="GO:0005507">
    <property type="term" value="F:copper ion binding"/>
    <property type="evidence" value="ECO:0007669"/>
    <property type="project" value="InterPro"/>
</dbReference>
<evidence type="ECO:0000259" key="7">
    <source>
        <dbReference type="Pfam" id="PF07731"/>
    </source>
</evidence>
<proteinExistence type="inferred from homology"/>
<evidence type="ECO:0000256" key="5">
    <source>
        <dbReference type="ARBA" id="ARBA00023008"/>
    </source>
</evidence>
<evidence type="ECO:0000256" key="2">
    <source>
        <dbReference type="ARBA" id="ARBA00022723"/>
    </source>
</evidence>
<name>A0A0F8A4Z5_9HYPO</name>
<gene>
    <name evidence="8" type="ORF">HIM_06249</name>
</gene>
<dbReference type="InterPro" id="IPR002355">
    <property type="entry name" value="Cu_oxidase_Cu_BS"/>
</dbReference>
<dbReference type="InterPro" id="IPR045087">
    <property type="entry name" value="Cu-oxidase_fam"/>
</dbReference>
<dbReference type="InterPro" id="IPR033138">
    <property type="entry name" value="Cu_oxidase_CS"/>
</dbReference>
<dbReference type="InterPro" id="IPR008972">
    <property type="entry name" value="Cupredoxin"/>
</dbReference>
<dbReference type="PANTHER" id="PTHR11709:SF394">
    <property type="entry name" value="FI03373P-RELATED"/>
    <property type="match status" value="1"/>
</dbReference>
<accession>A0A0F8A4Z5</accession>
<dbReference type="PROSITE" id="PS00080">
    <property type="entry name" value="MULTICOPPER_OXIDASE2"/>
    <property type="match status" value="1"/>
</dbReference>
<organism evidence="8 9">
    <name type="scientific">Hirsutella minnesotensis 3608</name>
    <dbReference type="NCBI Taxonomy" id="1043627"/>
    <lineage>
        <taxon>Eukaryota</taxon>
        <taxon>Fungi</taxon>
        <taxon>Dikarya</taxon>
        <taxon>Ascomycota</taxon>
        <taxon>Pezizomycotina</taxon>
        <taxon>Sordariomycetes</taxon>
        <taxon>Hypocreomycetidae</taxon>
        <taxon>Hypocreales</taxon>
        <taxon>Ophiocordycipitaceae</taxon>
        <taxon>Hirsutella</taxon>
    </lineage>
</organism>
<comment type="similarity">
    <text evidence="1">Belongs to the multicopper oxidase family.</text>
</comment>
<dbReference type="PROSITE" id="PS00079">
    <property type="entry name" value="MULTICOPPER_OXIDASE1"/>
    <property type="match status" value="1"/>
</dbReference>
<keyword evidence="2" id="KW-0479">Metal-binding</keyword>
<evidence type="ECO:0000256" key="6">
    <source>
        <dbReference type="ARBA" id="ARBA00023180"/>
    </source>
</evidence>
<keyword evidence="3" id="KW-0732">Signal</keyword>
<evidence type="ECO:0000256" key="3">
    <source>
        <dbReference type="ARBA" id="ARBA00022729"/>
    </source>
</evidence>
<dbReference type="AlphaFoldDB" id="A0A0F8A4Z5"/>
<keyword evidence="6" id="KW-0325">Glycoprotein</keyword>
<keyword evidence="9" id="KW-1185">Reference proteome</keyword>
<evidence type="ECO:0000313" key="8">
    <source>
        <dbReference type="EMBL" id="KJZ74439.1"/>
    </source>
</evidence>
<dbReference type="Pfam" id="PF07731">
    <property type="entry name" value="Cu-oxidase_2"/>
    <property type="match status" value="1"/>
</dbReference>